<feature type="transmembrane region" description="Helical" evidence="8">
    <location>
        <begin position="341"/>
        <end position="363"/>
    </location>
</feature>
<feature type="transmembrane region" description="Helical" evidence="8">
    <location>
        <begin position="455"/>
        <end position="474"/>
    </location>
</feature>
<dbReference type="InterPro" id="IPR004698">
    <property type="entry name" value="Zn/Fe_permease_fun/pln"/>
</dbReference>
<comment type="subcellular location">
    <subcellularLocation>
        <location evidence="1">Cell membrane</location>
        <topology evidence="1">Multi-pass membrane protein</topology>
    </subcellularLocation>
    <subcellularLocation>
        <location evidence="8">Membrane</location>
        <topology evidence="8">Multi-pass membrane protein</topology>
    </subcellularLocation>
</comment>
<dbReference type="Pfam" id="PF02535">
    <property type="entry name" value="Zip"/>
    <property type="match status" value="2"/>
</dbReference>
<keyword evidence="7 8" id="KW-0472">Membrane</keyword>
<evidence type="ECO:0000256" key="6">
    <source>
        <dbReference type="ARBA" id="ARBA00023065"/>
    </source>
</evidence>
<dbReference type="NCBIfam" id="TIGR00820">
    <property type="entry name" value="zip"/>
    <property type="match status" value="2"/>
</dbReference>
<evidence type="ECO:0000256" key="3">
    <source>
        <dbReference type="ARBA" id="ARBA00022448"/>
    </source>
</evidence>
<gene>
    <name evidence="10" type="ORF">ACMD2_04590</name>
</gene>
<evidence type="ECO:0000313" key="11">
    <source>
        <dbReference type="Proteomes" id="UP000092600"/>
    </source>
</evidence>
<feature type="transmembrane region" description="Helical" evidence="8">
    <location>
        <begin position="676"/>
        <end position="697"/>
    </location>
</feature>
<feature type="transmembrane region" description="Helical" evidence="8">
    <location>
        <begin position="383"/>
        <end position="402"/>
    </location>
</feature>
<feature type="transmembrane region" description="Helical" evidence="8">
    <location>
        <begin position="84"/>
        <end position="105"/>
    </location>
</feature>
<comment type="caution">
    <text evidence="8">Lacks conserved residue(s) required for the propagation of feature annotation.</text>
</comment>
<dbReference type="AlphaFoldDB" id="A0A199W457"/>
<dbReference type="PANTHER" id="PTHR11040">
    <property type="entry name" value="ZINC/IRON TRANSPORTER"/>
    <property type="match status" value="1"/>
</dbReference>
<keyword evidence="3 8" id="KW-0813">Transport</keyword>
<keyword evidence="5 8" id="KW-1133">Transmembrane helix</keyword>
<feature type="compositionally biased region" description="Basic and acidic residues" evidence="9">
    <location>
        <begin position="556"/>
        <end position="567"/>
    </location>
</feature>
<proteinExistence type="inferred from homology"/>
<feature type="transmembrane region" description="Helical" evidence="8">
    <location>
        <begin position="717"/>
        <end position="738"/>
    </location>
</feature>
<evidence type="ECO:0000313" key="10">
    <source>
        <dbReference type="EMBL" id="OAY83968.1"/>
    </source>
</evidence>
<feature type="transmembrane region" description="Helical" evidence="8">
    <location>
        <begin position="494"/>
        <end position="513"/>
    </location>
</feature>
<evidence type="ECO:0000256" key="7">
    <source>
        <dbReference type="ARBA" id="ARBA00023136"/>
    </source>
</evidence>
<keyword evidence="6 8" id="KW-0406">Ion transport</keyword>
<dbReference type="STRING" id="4615.A0A199W457"/>
<dbReference type="EMBL" id="LSRQ01000288">
    <property type="protein sequence ID" value="OAY83968.1"/>
    <property type="molecule type" value="Genomic_DNA"/>
</dbReference>
<feature type="region of interest" description="Disordered" evidence="9">
    <location>
        <begin position="556"/>
        <end position="576"/>
    </location>
</feature>
<sequence>MSFFEAGRGFVLRRPPNPPPEMDSLYYYSGFRDQLRHFSVRDGLRFLLRAEAVSSSLATGSCGGAAEEEEEGCRDDAAALRLKLAAMAAILVAGMVGVAIPLAAGRKRRRLLSTESGFFALAKAFAAGVILATGFVHMLHDAEAALTDPCLPRFPWRRFPFSGFVAMAAALATLVLDFLATQFYERKHRATAAAAAETDAAPEDDEERSIIAAAPEPPVDEDEDEGEGSAKGRDAVHIVGMLAHAAAHGHSHHHGHAHGDGDGDGDGDEGQVSSHVRHVVVSQILELGIVSHSVIIGLSLGVSRSPCTIRPLMAALSFHQFFEGFALGGCISQARFKNLSAIIMATFFAITTPLGIGVGTGIASVYNANSPRALVVEGLLDSVSAGILIYMSLVDLIAADFLSRRMSCDLRFQVASYCTLLGGALAICVVGEIKLTRMEIEGECRGDAATLPLKLAAIAAAIAAGAAGVAIPLARRQRRLVKSGGGIGGGGGLAVGRAIAAGAILAAGFVHALPAASASIAAAAPRGGIWSEFPLAKFAAMVAALGTLAIDLAGTRRHDEGREEKGNQTEAVRLGIGSPGPGERSGVIRIVGVHARAAAHGDEEDASHPRHDVASDHIPGLGIASRSVIIGLSLGASQSPCVIGPLIIASTFHQFFEGFALGDCISQALFDRLKEVLMAFSFTVTTPAAIGIGLVVASTYNPDGLTARIVEGILNSITAGILIYFALINLIVADFLGNQRRTTDDGNRHLIWWCYISLFLGAALVSLTALWD</sequence>
<reference evidence="10 11" key="1">
    <citation type="journal article" date="2016" name="DNA Res.">
        <title>The draft genome of MD-2 pineapple using hybrid error correction of long reads.</title>
        <authorList>
            <person name="Redwan R.M."/>
            <person name="Saidin A."/>
            <person name="Kumar S.V."/>
        </authorList>
    </citation>
    <scope>NUCLEOTIDE SEQUENCE [LARGE SCALE GENOMIC DNA]</scope>
    <source>
        <strain evidence="11">cv. MD2</strain>
        <tissue evidence="10">Leaf</tissue>
    </source>
</reference>
<organism evidence="10 11">
    <name type="scientific">Ananas comosus</name>
    <name type="common">Pineapple</name>
    <name type="synonym">Ananas ananas</name>
    <dbReference type="NCBI Taxonomy" id="4615"/>
    <lineage>
        <taxon>Eukaryota</taxon>
        <taxon>Viridiplantae</taxon>
        <taxon>Streptophyta</taxon>
        <taxon>Embryophyta</taxon>
        <taxon>Tracheophyta</taxon>
        <taxon>Spermatophyta</taxon>
        <taxon>Magnoliopsida</taxon>
        <taxon>Liliopsida</taxon>
        <taxon>Poales</taxon>
        <taxon>Bromeliaceae</taxon>
        <taxon>Bromelioideae</taxon>
        <taxon>Ananas</taxon>
    </lineage>
</organism>
<accession>A0A199W457</accession>
<evidence type="ECO:0000256" key="2">
    <source>
        <dbReference type="ARBA" id="ARBA00006939"/>
    </source>
</evidence>
<feature type="transmembrane region" description="Helical" evidence="8">
    <location>
        <begin position="414"/>
        <end position="435"/>
    </location>
</feature>
<protein>
    <submittedName>
        <fullName evidence="10">Zinc transporter 4, chloroplastic</fullName>
    </submittedName>
</protein>
<feature type="transmembrane region" description="Helical" evidence="8">
    <location>
        <begin position="117"/>
        <end position="139"/>
    </location>
</feature>
<dbReference type="GO" id="GO:0005385">
    <property type="term" value="F:zinc ion transmembrane transporter activity"/>
    <property type="evidence" value="ECO:0007669"/>
    <property type="project" value="InterPro"/>
</dbReference>
<evidence type="ECO:0000256" key="4">
    <source>
        <dbReference type="ARBA" id="ARBA00022692"/>
    </source>
</evidence>
<feature type="compositionally biased region" description="Acidic residues" evidence="9">
    <location>
        <begin position="218"/>
        <end position="227"/>
    </location>
</feature>
<feature type="transmembrane region" description="Helical" evidence="8">
    <location>
        <begin position="750"/>
        <end position="771"/>
    </location>
</feature>
<feature type="region of interest" description="Disordered" evidence="9">
    <location>
        <begin position="249"/>
        <end position="273"/>
    </location>
</feature>
<keyword evidence="4 8" id="KW-0812">Transmembrane</keyword>
<evidence type="ECO:0000256" key="8">
    <source>
        <dbReference type="RuleBase" id="RU362088"/>
    </source>
</evidence>
<feature type="transmembrane region" description="Helical" evidence="8">
    <location>
        <begin position="159"/>
        <end position="180"/>
    </location>
</feature>
<evidence type="ECO:0000256" key="1">
    <source>
        <dbReference type="ARBA" id="ARBA00004651"/>
    </source>
</evidence>
<comment type="caution">
    <text evidence="10">The sequence shown here is derived from an EMBL/GenBank/DDBJ whole genome shotgun (WGS) entry which is preliminary data.</text>
</comment>
<dbReference type="Proteomes" id="UP000092600">
    <property type="component" value="Unassembled WGS sequence"/>
</dbReference>
<comment type="similarity">
    <text evidence="2 8">Belongs to the ZIP transporter (TC 2.A.5) family.</text>
</comment>
<feature type="transmembrane region" description="Helical" evidence="8">
    <location>
        <begin position="533"/>
        <end position="553"/>
    </location>
</feature>
<dbReference type="GO" id="GO:0005886">
    <property type="term" value="C:plasma membrane"/>
    <property type="evidence" value="ECO:0007669"/>
    <property type="project" value="UniProtKB-SubCell"/>
</dbReference>
<dbReference type="InterPro" id="IPR003689">
    <property type="entry name" value="ZIP"/>
</dbReference>
<evidence type="ECO:0000256" key="9">
    <source>
        <dbReference type="SAM" id="MobiDB-lite"/>
    </source>
</evidence>
<name>A0A199W457_ANACO</name>
<feature type="region of interest" description="Disordered" evidence="9">
    <location>
        <begin position="194"/>
        <end position="230"/>
    </location>
</feature>
<evidence type="ECO:0000256" key="5">
    <source>
        <dbReference type="ARBA" id="ARBA00022989"/>
    </source>
</evidence>
<dbReference type="PANTHER" id="PTHR11040:SF44">
    <property type="entry name" value="PROTEIN ZNTC-RELATED"/>
    <property type="match status" value="1"/>
</dbReference>